<reference evidence="2 3" key="1">
    <citation type="submission" date="2020-08" db="EMBL/GenBank/DDBJ databases">
        <title>A Genomic Blueprint of the Chicken Gut Microbiome.</title>
        <authorList>
            <person name="Gilroy R."/>
            <person name="Ravi A."/>
            <person name="Getino M."/>
            <person name="Pursley I."/>
            <person name="Horton D.L."/>
            <person name="Alikhan N.-F."/>
            <person name="Baker D."/>
            <person name="Gharbi K."/>
            <person name="Hall N."/>
            <person name="Watson M."/>
            <person name="Adriaenssens E.M."/>
            <person name="Foster-Nyarko E."/>
            <person name="Jarju S."/>
            <person name="Secka A."/>
            <person name="Antonio M."/>
            <person name="Oren A."/>
            <person name="Chaudhuri R."/>
            <person name="La Ragione R.M."/>
            <person name="Hildebrand F."/>
            <person name="Pallen M.J."/>
        </authorList>
    </citation>
    <scope>NUCLEOTIDE SEQUENCE [LARGE SCALE GENOMIC DNA]</scope>
    <source>
        <strain evidence="2 3">Sa2CUA1</strain>
    </source>
</reference>
<evidence type="ECO:0000313" key="2">
    <source>
        <dbReference type="EMBL" id="MBD7995822.1"/>
    </source>
</evidence>
<organism evidence="2 3">
    <name type="scientific">Arthrobacter gallicola</name>
    <dbReference type="NCBI Taxonomy" id="2762225"/>
    <lineage>
        <taxon>Bacteria</taxon>
        <taxon>Bacillati</taxon>
        <taxon>Actinomycetota</taxon>
        <taxon>Actinomycetes</taxon>
        <taxon>Micrococcales</taxon>
        <taxon>Micrococcaceae</taxon>
        <taxon>Arthrobacter</taxon>
    </lineage>
</organism>
<name>A0ABR8UTX1_9MICC</name>
<dbReference type="Pfam" id="PF12802">
    <property type="entry name" value="MarR_2"/>
    <property type="match status" value="1"/>
</dbReference>
<feature type="domain" description="HTH marR-type" evidence="1">
    <location>
        <begin position="6"/>
        <end position="136"/>
    </location>
</feature>
<dbReference type="InterPro" id="IPR036388">
    <property type="entry name" value="WH-like_DNA-bd_sf"/>
</dbReference>
<dbReference type="Gene3D" id="1.10.10.10">
    <property type="entry name" value="Winged helix-like DNA-binding domain superfamily/Winged helix DNA-binding domain"/>
    <property type="match status" value="1"/>
</dbReference>
<gene>
    <name evidence="2" type="ORF">H9639_10985</name>
</gene>
<dbReference type="SUPFAM" id="SSF46785">
    <property type="entry name" value="Winged helix' DNA-binding domain"/>
    <property type="match status" value="1"/>
</dbReference>
<evidence type="ECO:0000313" key="3">
    <source>
        <dbReference type="Proteomes" id="UP000609874"/>
    </source>
</evidence>
<keyword evidence="3" id="KW-1185">Reference proteome</keyword>
<sequence length="151" mass="16405">MQNDADWEAIRLLSTAARMLRREMDNKLRAMGLTQERVTALKVLRDAGPMRRAELARRLRVTAQTLGTTLVSMQAQGLVNELGDDAGGAPRRAVGISDHGRAALEDAIRLEDQNLTAELRPALRRELITLINELEGSRQYGTAGSTGAAGA</sequence>
<dbReference type="Proteomes" id="UP000609874">
    <property type="component" value="Unassembled WGS sequence"/>
</dbReference>
<dbReference type="EMBL" id="JACSQD010000004">
    <property type="protein sequence ID" value="MBD7995822.1"/>
    <property type="molecule type" value="Genomic_DNA"/>
</dbReference>
<evidence type="ECO:0000259" key="1">
    <source>
        <dbReference type="PROSITE" id="PS50995"/>
    </source>
</evidence>
<dbReference type="RefSeq" id="WP_191808102.1">
    <property type="nucleotide sequence ID" value="NZ_JACSQD010000004.1"/>
</dbReference>
<dbReference type="InterPro" id="IPR000835">
    <property type="entry name" value="HTH_MarR-typ"/>
</dbReference>
<dbReference type="PROSITE" id="PS50995">
    <property type="entry name" value="HTH_MARR_2"/>
    <property type="match status" value="1"/>
</dbReference>
<dbReference type="InterPro" id="IPR036390">
    <property type="entry name" value="WH_DNA-bd_sf"/>
</dbReference>
<protein>
    <submittedName>
        <fullName evidence="2">MarR family transcriptional regulator</fullName>
    </submittedName>
</protein>
<comment type="caution">
    <text evidence="2">The sequence shown here is derived from an EMBL/GenBank/DDBJ whole genome shotgun (WGS) entry which is preliminary data.</text>
</comment>
<accession>A0ABR8UTX1</accession>
<dbReference type="SMART" id="SM00347">
    <property type="entry name" value="HTH_MARR"/>
    <property type="match status" value="1"/>
</dbReference>
<proteinExistence type="predicted"/>